<evidence type="ECO:0000313" key="3">
    <source>
        <dbReference type="Proteomes" id="UP000327118"/>
    </source>
</evidence>
<accession>A0A5N6ZCQ2</accession>
<keyword evidence="3" id="KW-1185">Reference proteome</keyword>
<dbReference type="EMBL" id="ML739068">
    <property type="protein sequence ID" value="KAE8354646.1"/>
    <property type="molecule type" value="Genomic_DNA"/>
</dbReference>
<evidence type="ECO:0000313" key="2">
    <source>
        <dbReference type="EMBL" id="KAE8354646.1"/>
    </source>
</evidence>
<dbReference type="OrthoDB" id="4508069at2759"/>
<gene>
    <name evidence="2" type="ORF">BDV28DRAFT_130568</name>
</gene>
<dbReference type="Proteomes" id="UP000327118">
    <property type="component" value="Unassembled WGS sequence"/>
</dbReference>
<name>A0A5N6ZCQ2_9EURO</name>
<organism evidence="2 3">
    <name type="scientific">Aspergillus coremiiformis</name>
    <dbReference type="NCBI Taxonomy" id="138285"/>
    <lineage>
        <taxon>Eukaryota</taxon>
        <taxon>Fungi</taxon>
        <taxon>Dikarya</taxon>
        <taxon>Ascomycota</taxon>
        <taxon>Pezizomycotina</taxon>
        <taxon>Eurotiomycetes</taxon>
        <taxon>Eurotiomycetidae</taxon>
        <taxon>Eurotiales</taxon>
        <taxon>Aspergillaceae</taxon>
        <taxon>Aspergillus</taxon>
        <taxon>Aspergillus subgen. Circumdati</taxon>
    </lineage>
</organism>
<feature type="region of interest" description="Disordered" evidence="1">
    <location>
        <begin position="7"/>
        <end position="32"/>
    </location>
</feature>
<protein>
    <submittedName>
        <fullName evidence="2">Uncharacterized protein</fullName>
    </submittedName>
</protein>
<dbReference type="AlphaFoldDB" id="A0A5N6ZCQ2"/>
<evidence type="ECO:0000256" key="1">
    <source>
        <dbReference type="SAM" id="MobiDB-lite"/>
    </source>
</evidence>
<proteinExistence type="predicted"/>
<sequence>MPTIFRHLRSRLSSSSSPGTVESTGRPSVDNCVVYPTDGDFASDLKTPNSAQPTKEIIPARLEPVFSSTSQEPSYYWQNIDPPPPSYQFQRRRASYHHRRRSSRSSMWRPMMYPNPISTNSALPGYNTVSGAVVVDWNGLPYFLSPQEEEERKSKLERAVQERMLGLSKETDFGWSRPCHGATLPRYSSIKEVASPRESSYSE</sequence>
<reference evidence="3" key="1">
    <citation type="submission" date="2019-04" db="EMBL/GenBank/DDBJ databases">
        <title>Friends and foes A comparative genomics studyof 23 Aspergillus species from section Flavi.</title>
        <authorList>
            <consortium name="DOE Joint Genome Institute"/>
            <person name="Kjaerbolling I."/>
            <person name="Vesth T."/>
            <person name="Frisvad J.C."/>
            <person name="Nybo J.L."/>
            <person name="Theobald S."/>
            <person name="Kildgaard S."/>
            <person name="Isbrandt T."/>
            <person name="Kuo A."/>
            <person name="Sato A."/>
            <person name="Lyhne E.K."/>
            <person name="Kogle M.E."/>
            <person name="Wiebenga A."/>
            <person name="Kun R.S."/>
            <person name="Lubbers R.J."/>
            <person name="Makela M.R."/>
            <person name="Barry K."/>
            <person name="Chovatia M."/>
            <person name="Clum A."/>
            <person name="Daum C."/>
            <person name="Haridas S."/>
            <person name="He G."/>
            <person name="LaButti K."/>
            <person name="Lipzen A."/>
            <person name="Mondo S."/>
            <person name="Riley R."/>
            <person name="Salamov A."/>
            <person name="Simmons B.A."/>
            <person name="Magnuson J.K."/>
            <person name="Henrissat B."/>
            <person name="Mortensen U.H."/>
            <person name="Larsen T.O."/>
            <person name="Devries R.P."/>
            <person name="Grigoriev I.V."/>
            <person name="Machida M."/>
            <person name="Baker S.E."/>
            <person name="Andersen M.R."/>
        </authorList>
    </citation>
    <scope>NUCLEOTIDE SEQUENCE [LARGE SCALE GENOMIC DNA]</scope>
    <source>
        <strain evidence="3">CBS 553.77</strain>
    </source>
</reference>